<dbReference type="Pfam" id="PF11051">
    <property type="entry name" value="Mannosyl_trans3"/>
    <property type="match status" value="2"/>
</dbReference>
<keyword evidence="12" id="KW-1185">Reference proteome</keyword>
<dbReference type="InterPro" id="IPR022751">
    <property type="entry name" value="Alpha_mannosyltransferase"/>
</dbReference>
<evidence type="ECO:0000313" key="12">
    <source>
        <dbReference type="Proteomes" id="UP000198341"/>
    </source>
</evidence>
<dbReference type="Proteomes" id="UP000198341">
    <property type="component" value="Chromosome 1"/>
</dbReference>
<sequence>MPIVPRVKPKSSSSSNASFFSRLVFFFFFSKTQRTQIVWKSLGQNRRPLLLILAAFFLHREFLASCGPHSKYGFLETRACHKNASAKEDWKTSKFGFDFLLNRPQRGGKKCFVAKEDEKTSGFCLCDGHKVAGLRNCGDQVEIDCQSACREEIVGSRGASKKRPRWKEYGGGADVKECPLKKVFEERPGGYENAMKNTKRMHAMFKKVIVKTMPNGFSFTLPSDRRRASLKRDFVLAGERLAKAQVEEIRGKTEAYVKSVEEEISGMQRNIEEYFENQRGIVIVGGSKYSIKTSYWIAIHAVRRAKSRLPIELWFPANELPSCEDVEDLRDLGVIVRSFSELGDALNFASKGKRKPSRFAYKLLALTFSSFKEALSVDADNLVLRDPETKLFNSEEYKRTGAVLWRDFWRDSSAPDARLALFGDENAPSWPKFTHESGQMLVDKSKHCNALFLALYFNAFDHIFYPLFGGFMGIGDKEVFAVAMRYFKDDFTIVPHDPDHVGIRDGSNGNIFGNTMLHRDLNGDPLFLHANKGKMTNHVPDFADFSSTKYIRRWEESAFLGSKVVRVINEATGEHDFEQWIFDLVSKNKFKFGDASDAYYDVLSEESGRGSLLDGMYLNDYLQNPGVMFLHSNLHS</sequence>
<evidence type="ECO:0000256" key="10">
    <source>
        <dbReference type="ARBA" id="ARBA00037847"/>
    </source>
</evidence>
<evidence type="ECO:0000256" key="6">
    <source>
        <dbReference type="ARBA" id="ARBA00022968"/>
    </source>
</evidence>
<dbReference type="eggNOG" id="ENOG502S0GU">
    <property type="taxonomic scope" value="Eukaryota"/>
</dbReference>
<accession>K8EPU6</accession>
<dbReference type="RefSeq" id="XP_007515541.1">
    <property type="nucleotide sequence ID" value="XM_007515479.1"/>
</dbReference>
<keyword evidence="9" id="KW-0472">Membrane</keyword>
<keyword evidence="8" id="KW-0333">Golgi apparatus</keyword>
<evidence type="ECO:0000256" key="2">
    <source>
        <dbReference type="ARBA" id="ARBA00004606"/>
    </source>
</evidence>
<dbReference type="AlphaFoldDB" id="K8EPU6"/>
<evidence type="ECO:0000256" key="9">
    <source>
        <dbReference type="ARBA" id="ARBA00023136"/>
    </source>
</evidence>
<keyword evidence="6" id="KW-0735">Signal-anchor</keyword>
<protein>
    <submittedName>
        <fullName evidence="11">Uncharacterized protein</fullName>
    </submittedName>
</protein>
<dbReference type="SUPFAM" id="SSF53448">
    <property type="entry name" value="Nucleotide-diphospho-sugar transferases"/>
    <property type="match status" value="1"/>
</dbReference>
<keyword evidence="7" id="KW-1133">Transmembrane helix</keyword>
<dbReference type="GO" id="GO:0000139">
    <property type="term" value="C:Golgi membrane"/>
    <property type="evidence" value="ECO:0007669"/>
    <property type="project" value="UniProtKB-SubCell"/>
</dbReference>
<comment type="similarity">
    <text evidence="3">Belongs to the MNN1/MNT family.</text>
</comment>
<dbReference type="GeneID" id="19018031"/>
<dbReference type="GO" id="GO:0046354">
    <property type="term" value="P:mannan biosynthetic process"/>
    <property type="evidence" value="ECO:0007669"/>
    <property type="project" value="TreeGrafter"/>
</dbReference>
<keyword evidence="4" id="KW-0808">Transferase</keyword>
<evidence type="ECO:0000313" key="11">
    <source>
        <dbReference type="EMBL" id="CCO14420.1"/>
    </source>
</evidence>
<gene>
    <name evidence="11" type="ORF">Bathy01g02960</name>
</gene>
<name>K8EPU6_9CHLO</name>
<dbReference type="OrthoDB" id="567749at2759"/>
<dbReference type="GO" id="GO:0000026">
    <property type="term" value="F:alpha-1,2-mannosyltransferase activity"/>
    <property type="evidence" value="ECO:0007669"/>
    <property type="project" value="TreeGrafter"/>
</dbReference>
<keyword evidence="5" id="KW-0812">Transmembrane</keyword>
<organism evidence="11 12">
    <name type="scientific">Bathycoccus prasinos</name>
    <dbReference type="NCBI Taxonomy" id="41875"/>
    <lineage>
        <taxon>Eukaryota</taxon>
        <taxon>Viridiplantae</taxon>
        <taxon>Chlorophyta</taxon>
        <taxon>Mamiellophyceae</taxon>
        <taxon>Mamiellales</taxon>
        <taxon>Bathycoccaceae</taxon>
        <taxon>Bathycoccus</taxon>
    </lineage>
</organism>
<dbReference type="EMBL" id="FO082278">
    <property type="protein sequence ID" value="CCO14420.1"/>
    <property type="molecule type" value="Genomic_DNA"/>
</dbReference>
<proteinExistence type="inferred from homology"/>
<evidence type="ECO:0000256" key="3">
    <source>
        <dbReference type="ARBA" id="ARBA00009105"/>
    </source>
</evidence>
<dbReference type="PANTHER" id="PTHR31646:SF1">
    <property type="entry name" value="ALPHA-1,2-MANNOSYLTRANSFERASE MNN2"/>
    <property type="match status" value="1"/>
</dbReference>
<evidence type="ECO:0000256" key="5">
    <source>
        <dbReference type="ARBA" id="ARBA00022692"/>
    </source>
</evidence>
<evidence type="ECO:0000256" key="7">
    <source>
        <dbReference type="ARBA" id="ARBA00022989"/>
    </source>
</evidence>
<dbReference type="STRING" id="41875.K8EPU6"/>
<dbReference type="InterPro" id="IPR029044">
    <property type="entry name" value="Nucleotide-diphossugar_trans"/>
</dbReference>
<evidence type="ECO:0000256" key="1">
    <source>
        <dbReference type="ARBA" id="ARBA00004394"/>
    </source>
</evidence>
<comment type="subcellular location">
    <subcellularLocation>
        <location evidence="10">Endomembrane system</location>
        <topology evidence="10">Single-pass membrane protein</topology>
    </subcellularLocation>
    <subcellularLocation>
        <location evidence="1">Golgi apparatus membrane</location>
    </subcellularLocation>
    <subcellularLocation>
        <location evidence="2">Membrane</location>
        <topology evidence="2">Single-pass type II membrane protein</topology>
    </subcellularLocation>
</comment>
<reference evidence="11 12" key="1">
    <citation type="submission" date="2011-10" db="EMBL/GenBank/DDBJ databases">
        <authorList>
            <person name="Genoscope - CEA"/>
        </authorList>
    </citation>
    <scope>NUCLEOTIDE SEQUENCE [LARGE SCALE GENOMIC DNA]</scope>
    <source>
        <strain evidence="11 12">RCC 1105</strain>
    </source>
</reference>
<dbReference type="PANTHER" id="PTHR31646">
    <property type="entry name" value="ALPHA-1,2-MANNOSYLTRANSFERASE MNN2"/>
    <property type="match status" value="1"/>
</dbReference>
<dbReference type="KEGG" id="bpg:Bathy01g02960"/>
<evidence type="ECO:0000256" key="8">
    <source>
        <dbReference type="ARBA" id="ARBA00023034"/>
    </source>
</evidence>
<evidence type="ECO:0000256" key="4">
    <source>
        <dbReference type="ARBA" id="ARBA00022679"/>
    </source>
</evidence>